<name>A0ABU3QCQ9_9SPHN</name>
<dbReference type="InterPro" id="IPR036821">
    <property type="entry name" value="Peptide_deformylase_sf"/>
</dbReference>
<comment type="caution">
    <text evidence="2">The sequence shown here is derived from an EMBL/GenBank/DDBJ whole genome shotgun (WGS) entry which is preliminary data.</text>
</comment>
<gene>
    <name evidence="2" type="ORF">RQX22_19190</name>
</gene>
<dbReference type="EMBL" id="JAVUPU010000018">
    <property type="protein sequence ID" value="MDT9601082.1"/>
    <property type="molecule type" value="Genomic_DNA"/>
</dbReference>
<proteinExistence type="inferred from homology"/>
<dbReference type="PANTHER" id="PTHR10458">
    <property type="entry name" value="PEPTIDE DEFORMYLASE"/>
    <property type="match status" value="1"/>
</dbReference>
<evidence type="ECO:0000256" key="1">
    <source>
        <dbReference type="ARBA" id="ARBA00010759"/>
    </source>
</evidence>
<dbReference type="Gene3D" id="3.90.45.10">
    <property type="entry name" value="Peptide deformylase"/>
    <property type="match status" value="1"/>
</dbReference>
<dbReference type="Proteomes" id="UP001259572">
    <property type="component" value="Unassembled WGS sequence"/>
</dbReference>
<dbReference type="Pfam" id="PF01327">
    <property type="entry name" value="Pep_deformylase"/>
    <property type="match status" value="1"/>
</dbReference>
<evidence type="ECO:0000313" key="3">
    <source>
        <dbReference type="Proteomes" id="UP001259572"/>
    </source>
</evidence>
<dbReference type="PIRSF" id="PIRSF004749">
    <property type="entry name" value="Pep_def"/>
    <property type="match status" value="1"/>
</dbReference>
<dbReference type="RefSeq" id="WP_315728810.1">
    <property type="nucleotide sequence ID" value="NZ_JAVUPU010000018.1"/>
</dbReference>
<dbReference type="InterPro" id="IPR023635">
    <property type="entry name" value="Peptide_deformylase"/>
</dbReference>
<protein>
    <submittedName>
        <fullName evidence="2">Peptide deformylase</fullName>
    </submittedName>
</protein>
<dbReference type="PANTHER" id="PTHR10458:SF22">
    <property type="entry name" value="PEPTIDE DEFORMYLASE"/>
    <property type="match status" value="1"/>
</dbReference>
<comment type="similarity">
    <text evidence="1">Belongs to the polypeptide deformylase family.</text>
</comment>
<dbReference type="SUPFAM" id="SSF56420">
    <property type="entry name" value="Peptide deformylase"/>
    <property type="match status" value="1"/>
</dbReference>
<keyword evidence="3" id="KW-1185">Reference proteome</keyword>
<reference evidence="2 3" key="1">
    <citation type="submission" date="2023-05" db="EMBL/GenBank/DDBJ databases">
        <authorList>
            <person name="Guo Y."/>
        </authorList>
    </citation>
    <scope>NUCLEOTIDE SEQUENCE [LARGE SCALE GENOMIC DNA]</scope>
    <source>
        <strain evidence="2 3">GR2756</strain>
    </source>
</reference>
<organism evidence="2 3">
    <name type="scientific">Sphingosinicella rhizophila</name>
    <dbReference type="NCBI Taxonomy" id="3050082"/>
    <lineage>
        <taxon>Bacteria</taxon>
        <taxon>Pseudomonadati</taxon>
        <taxon>Pseudomonadota</taxon>
        <taxon>Alphaproteobacteria</taxon>
        <taxon>Sphingomonadales</taxon>
        <taxon>Sphingosinicellaceae</taxon>
        <taxon>Sphingosinicella</taxon>
    </lineage>
</organism>
<accession>A0ABU3QCQ9</accession>
<evidence type="ECO:0000313" key="2">
    <source>
        <dbReference type="EMBL" id="MDT9601082.1"/>
    </source>
</evidence>
<sequence length="184" mass="20234">MQRGSDSLGVLPLGTPSLRKRAEDVDSRGESLSGDAARLLTTLDNFRATFGFGRAISGPQIGIDLRMIAVRMAGWPSIVINPVITWQSADSVTLWDDCMCFPDLLVLVRRSASISLSFTSLDDVVHQRARLNIAEAELFQHEVDHLNGILAIDRAEGRNALISRSAFVEDVSHFHKKVDYIGSN</sequence>